<proteinExistence type="predicted"/>
<feature type="region of interest" description="Disordered" evidence="1">
    <location>
        <begin position="63"/>
        <end position="86"/>
    </location>
</feature>
<gene>
    <name evidence="2" type="ORF">A4X03_0g7820</name>
</gene>
<dbReference type="Proteomes" id="UP000077671">
    <property type="component" value="Unassembled WGS sequence"/>
</dbReference>
<evidence type="ECO:0000256" key="1">
    <source>
        <dbReference type="SAM" id="MobiDB-lite"/>
    </source>
</evidence>
<feature type="compositionally biased region" description="Basic and acidic residues" evidence="1">
    <location>
        <begin position="67"/>
        <end position="80"/>
    </location>
</feature>
<comment type="caution">
    <text evidence="2">The sequence shown here is derived from an EMBL/GenBank/DDBJ whole genome shotgun (WGS) entry which is preliminary data.</text>
</comment>
<evidence type="ECO:0000313" key="3">
    <source>
        <dbReference type="Proteomes" id="UP000077671"/>
    </source>
</evidence>
<reference evidence="2" key="1">
    <citation type="submission" date="2016-04" db="EMBL/GenBank/DDBJ databases">
        <authorList>
            <person name="Nguyen H.D."/>
            <person name="Kesanakurti P."/>
            <person name="Cullis J."/>
            <person name="Levesque C.A."/>
            <person name="Hambleton S."/>
        </authorList>
    </citation>
    <scope>NUCLEOTIDE SEQUENCE</scope>
    <source>
        <strain evidence="2">DAOMC 238032</strain>
    </source>
</reference>
<protein>
    <submittedName>
        <fullName evidence="2">Uncharacterized protein</fullName>
    </submittedName>
</protein>
<sequence>MATEPTFDAQTDDLMSDDLGTLHRKALTILKRIRDGALDPETGAKKGPTFPISKAAALVGRTASAIREAERDGRLPERGRTGSGHR</sequence>
<feature type="non-terminal residue" evidence="2">
    <location>
        <position position="86"/>
    </location>
</feature>
<organism evidence="2 3">
    <name type="scientific">Tilletia caries</name>
    <name type="common">wheat bunt fungus</name>
    <dbReference type="NCBI Taxonomy" id="13290"/>
    <lineage>
        <taxon>Eukaryota</taxon>
        <taxon>Fungi</taxon>
        <taxon>Dikarya</taxon>
        <taxon>Basidiomycota</taxon>
        <taxon>Ustilaginomycotina</taxon>
        <taxon>Exobasidiomycetes</taxon>
        <taxon>Tilletiales</taxon>
        <taxon>Tilletiaceae</taxon>
        <taxon>Tilletia</taxon>
    </lineage>
</organism>
<dbReference type="EMBL" id="LWDD02002027">
    <property type="protein sequence ID" value="KAE8243252.1"/>
    <property type="molecule type" value="Genomic_DNA"/>
</dbReference>
<dbReference type="AlphaFoldDB" id="A0A8T8SM36"/>
<name>A0A8T8SM36_9BASI</name>
<accession>A0A8T8SM36</accession>
<evidence type="ECO:0000313" key="2">
    <source>
        <dbReference type="EMBL" id="KAE8243252.1"/>
    </source>
</evidence>
<reference evidence="2" key="2">
    <citation type="journal article" date="2019" name="IMA Fungus">
        <title>Genome sequencing and comparison of five Tilletia species to identify candidate genes for the detection of regulated species infecting wheat.</title>
        <authorList>
            <person name="Nguyen H.D.T."/>
            <person name="Sultana T."/>
            <person name="Kesanakurti P."/>
            <person name="Hambleton S."/>
        </authorList>
    </citation>
    <scope>NUCLEOTIDE SEQUENCE</scope>
    <source>
        <strain evidence="2">DAOMC 238032</strain>
    </source>
</reference>